<keyword evidence="2" id="KW-1185">Reference proteome</keyword>
<dbReference type="GO" id="GO:0030420">
    <property type="term" value="P:establishment of competence for transformation"/>
    <property type="evidence" value="ECO:0007669"/>
    <property type="project" value="InterPro"/>
</dbReference>
<reference evidence="1 2" key="1">
    <citation type="submission" date="2014-10" db="EMBL/GenBank/DDBJ databases">
        <title>Genome sequence of Clostridium aceticum DSM 1496.</title>
        <authorList>
            <person name="Poehlein A."/>
            <person name="Schiel-Bengelsdorf B."/>
            <person name="Gottschalk G."/>
            <person name="Duerre P."/>
            <person name="Daniel R."/>
        </authorList>
    </citation>
    <scope>NUCLEOTIDE SEQUENCE [LARGE SCALE GENOMIC DNA]</scope>
    <source>
        <strain evidence="1 2">DSM 1496</strain>
    </source>
</reference>
<dbReference type="Proteomes" id="UP000035704">
    <property type="component" value="Chromosome"/>
</dbReference>
<evidence type="ECO:0000313" key="1">
    <source>
        <dbReference type="EMBL" id="AKL93691.1"/>
    </source>
</evidence>
<dbReference type="STRING" id="84022.CACET_c01750"/>
<gene>
    <name evidence="1" type="ORF">CACET_c01750</name>
</gene>
<proteinExistence type="predicted"/>
<dbReference type="RefSeq" id="WP_044826033.1">
    <property type="nucleotide sequence ID" value="NZ_CP009687.1"/>
</dbReference>
<dbReference type="PATRIC" id="fig|84022.5.peg.1920"/>
<evidence type="ECO:0000313" key="2">
    <source>
        <dbReference type="Proteomes" id="UP000035704"/>
    </source>
</evidence>
<sequence>MKAIEEILKNKEKIAALLPIYKEDLGNVTTVILQNGEEILLRRSIESILHAICSYYTLHLRLLRKKQQKLLNCKYYLPLPLSKDLLLFPIKTRVPKVKNDSSLSYINFFEVKKLDLSKTTLHLNNGKVIDVLSTASTLKKRYHQASLIKQLQEESAHIRDGDTTLRDLVLLRELLTGFINSLSSSG</sequence>
<dbReference type="AlphaFoldDB" id="A0A0D8I621"/>
<protein>
    <submittedName>
        <fullName evidence="1">ComK protein</fullName>
    </submittedName>
</protein>
<dbReference type="Pfam" id="PF06338">
    <property type="entry name" value="ComK"/>
    <property type="match status" value="1"/>
</dbReference>
<organism evidence="1 2">
    <name type="scientific">Clostridium aceticum</name>
    <dbReference type="NCBI Taxonomy" id="84022"/>
    <lineage>
        <taxon>Bacteria</taxon>
        <taxon>Bacillati</taxon>
        <taxon>Bacillota</taxon>
        <taxon>Clostridia</taxon>
        <taxon>Eubacteriales</taxon>
        <taxon>Clostridiaceae</taxon>
        <taxon>Clostridium</taxon>
    </lineage>
</organism>
<dbReference type="OrthoDB" id="2374476at2"/>
<dbReference type="EMBL" id="CP009687">
    <property type="protein sequence ID" value="AKL93691.1"/>
    <property type="molecule type" value="Genomic_DNA"/>
</dbReference>
<accession>A0A0D8I621</accession>
<dbReference type="KEGG" id="cace:CACET_c01750"/>
<dbReference type="InterPro" id="IPR010461">
    <property type="entry name" value="ComK"/>
</dbReference>
<name>A0A0D8I621_9CLOT</name>